<dbReference type="Pfam" id="PF07000">
    <property type="entry name" value="DUF1308"/>
    <property type="match status" value="1"/>
</dbReference>
<dbReference type="AlphaFoldDB" id="A0A9D4HFE7"/>
<feature type="domain" description="DUF1308" evidence="2">
    <location>
        <begin position="568"/>
        <end position="617"/>
    </location>
</feature>
<dbReference type="Proteomes" id="UP000828390">
    <property type="component" value="Unassembled WGS sequence"/>
</dbReference>
<comment type="similarity">
    <text evidence="1">Belongs to the UPF0415 family.</text>
</comment>
<sequence>MAASRTHPSEETQKLLNRYISCGEYLVKISQELCEVPGAAKLERKCLAELKYLKSLSRRRGGYDVTHLRSSNINHYAGVLHAAKSLPQVTHLLQAFRCPERSEALHVDVVGAQGHLWIKVIARKAQALHLVWAGQGQFGERDIVDQGLDYIAASKVHPVDFTDPIIVFAFYGGVTSTLAEKIRDLGIVVIGHSVPLDDAVVTKIASLSFLGDESDEGDVEWDHFVQGFLYESESSVSMPQSDYQDAFEARLDSVYLSYSDDSEGLAIGIENAAETLDSVDARIANSDGEKEPVLKSVYRTGCVVNESRFEKRLATEYLRPVGDDEDEQLLLVGEQSIVQMRNDISGDGKCTAVTSCTSSGCVDSIVQSKLGLRIKTSPLTLSERTDFFDPCEEKQQADMTICSHLHNTSTNIEHSTTNRTLLMENSDGIKSGKSNNDVTMVKGRNQLQTIDLATTQKEYNSDEIVSGDINTCQSIRESNPNSELGYNMLLSKLSSRSQFSSETNMDVEPQQDVKCRRYANIGKWNFPDQTIQVFIENEILGNTLINYADLDSVLEKSTFESINSNPRVNLDVTTLITLVSSVANGNCFFKFHEKILAQQAEDERDNPVLPTLKDFLE</sequence>
<feature type="domain" description="DUF5614" evidence="3">
    <location>
        <begin position="13"/>
        <end position="199"/>
    </location>
</feature>
<evidence type="ECO:0000259" key="3">
    <source>
        <dbReference type="Pfam" id="PF18474"/>
    </source>
</evidence>
<evidence type="ECO:0000259" key="2">
    <source>
        <dbReference type="Pfam" id="PF07000"/>
    </source>
</evidence>
<dbReference type="EMBL" id="JAIWYP010000013">
    <property type="protein sequence ID" value="KAH3715683.1"/>
    <property type="molecule type" value="Genomic_DNA"/>
</dbReference>
<reference evidence="4" key="1">
    <citation type="journal article" date="2019" name="bioRxiv">
        <title>The Genome of the Zebra Mussel, Dreissena polymorpha: A Resource for Invasive Species Research.</title>
        <authorList>
            <person name="McCartney M.A."/>
            <person name="Auch B."/>
            <person name="Kono T."/>
            <person name="Mallez S."/>
            <person name="Zhang Y."/>
            <person name="Obille A."/>
            <person name="Becker A."/>
            <person name="Abrahante J.E."/>
            <person name="Garbe J."/>
            <person name="Badalamenti J.P."/>
            <person name="Herman A."/>
            <person name="Mangelson H."/>
            <person name="Liachko I."/>
            <person name="Sullivan S."/>
            <person name="Sone E.D."/>
            <person name="Koren S."/>
            <person name="Silverstein K.A.T."/>
            <person name="Beckman K.B."/>
            <person name="Gohl D.M."/>
        </authorList>
    </citation>
    <scope>NUCLEOTIDE SEQUENCE</scope>
    <source>
        <strain evidence="4">Duluth1</strain>
        <tissue evidence="4">Whole animal</tissue>
    </source>
</reference>
<protein>
    <submittedName>
        <fullName evidence="4">Uncharacterized protein</fullName>
    </submittedName>
</protein>
<evidence type="ECO:0000256" key="1">
    <source>
        <dbReference type="ARBA" id="ARBA00006588"/>
    </source>
</evidence>
<dbReference type="Pfam" id="PF18474">
    <property type="entry name" value="DUF5614"/>
    <property type="match status" value="1"/>
</dbReference>
<dbReference type="InterPro" id="IPR010733">
    <property type="entry name" value="DUF1308"/>
</dbReference>
<accession>A0A9D4HFE7</accession>
<evidence type="ECO:0000313" key="4">
    <source>
        <dbReference type="EMBL" id="KAH3715683.1"/>
    </source>
</evidence>
<reference evidence="4" key="2">
    <citation type="submission" date="2020-11" db="EMBL/GenBank/DDBJ databases">
        <authorList>
            <person name="McCartney M.A."/>
            <person name="Auch B."/>
            <person name="Kono T."/>
            <person name="Mallez S."/>
            <person name="Becker A."/>
            <person name="Gohl D.M."/>
            <person name="Silverstein K.A.T."/>
            <person name="Koren S."/>
            <person name="Bechman K.B."/>
            <person name="Herman A."/>
            <person name="Abrahante J.E."/>
            <person name="Garbe J."/>
        </authorList>
    </citation>
    <scope>NUCLEOTIDE SEQUENCE</scope>
    <source>
        <strain evidence="4">Duluth1</strain>
        <tissue evidence="4">Whole animal</tissue>
    </source>
</reference>
<feature type="non-terminal residue" evidence="4">
    <location>
        <position position="617"/>
    </location>
</feature>
<gene>
    <name evidence="4" type="ORF">DPMN_058395</name>
</gene>
<comment type="caution">
    <text evidence="4">The sequence shown here is derived from an EMBL/GenBank/DDBJ whole genome shotgun (WGS) entry which is preliminary data.</text>
</comment>
<dbReference type="PANTHER" id="PTHR13379:SF0">
    <property type="entry name" value="UPF0415 PROTEIN C7ORF25"/>
    <property type="match status" value="1"/>
</dbReference>
<name>A0A9D4HFE7_DREPO</name>
<dbReference type="PANTHER" id="PTHR13379">
    <property type="entry name" value="UNCHARACTERIZED DUF1308"/>
    <property type="match status" value="1"/>
</dbReference>
<evidence type="ECO:0000313" key="5">
    <source>
        <dbReference type="Proteomes" id="UP000828390"/>
    </source>
</evidence>
<keyword evidence="5" id="KW-1185">Reference proteome</keyword>
<proteinExistence type="inferred from homology"/>
<organism evidence="4 5">
    <name type="scientific">Dreissena polymorpha</name>
    <name type="common">Zebra mussel</name>
    <name type="synonym">Mytilus polymorpha</name>
    <dbReference type="NCBI Taxonomy" id="45954"/>
    <lineage>
        <taxon>Eukaryota</taxon>
        <taxon>Metazoa</taxon>
        <taxon>Spiralia</taxon>
        <taxon>Lophotrochozoa</taxon>
        <taxon>Mollusca</taxon>
        <taxon>Bivalvia</taxon>
        <taxon>Autobranchia</taxon>
        <taxon>Heteroconchia</taxon>
        <taxon>Euheterodonta</taxon>
        <taxon>Imparidentia</taxon>
        <taxon>Neoheterodontei</taxon>
        <taxon>Myida</taxon>
        <taxon>Dreissenoidea</taxon>
        <taxon>Dreissenidae</taxon>
        <taxon>Dreissena</taxon>
    </lineage>
</organism>
<dbReference type="InterPro" id="IPR041076">
    <property type="entry name" value="DUF5614"/>
</dbReference>